<dbReference type="OrthoDB" id="9815459at2"/>
<dbReference type="InterPro" id="IPR003716">
    <property type="entry name" value="DNA-dir_RNA_pol_omega"/>
</dbReference>
<evidence type="ECO:0000256" key="7">
    <source>
        <dbReference type="ARBA" id="ARBA00023163"/>
    </source>
</evidence>
<evidence type="ECO:0000256" key="6">
    <source>
        <dbReference type="ARBA" id="ARBA00022695"/>
    </source>
</evidence>
<dbReference type="SUPFAM" id="SSF63562">
    <property type="entry name" value="RPB6/omega subunit-like"/>
    <property type="match status" value="1"/>
</dbReference>
<dbReference type="AlphaFoldDB" id="A0A0J8D6G5"/>
<evidence type="ECO:0000256" key="10">
    <source>
        <dbReference type="HAMAP-Rule" id="MF_00366"/>
    </source>
</evidence>
<evidence type="ECO:0000256" key="9">
    <source>
        <dbReference type="ARBA" id="ARBA00048552"/>
    </source>
</evidence>
<keyword evidence="6 10" id="KW-0548">Nucleotidyltransferase</keyword>
<protein>
    <recommendedName>
        <fullName evidence="3 10">DNA-directed RNA polymerase subunit omega</fullName>
        <shortName evidence="10">RNAP omega subunit</shortName>
        <ecNumber evidence="2 10">2.7.7.6</ecNumber>
    </recommendedName>
    <alternativeName>
        <fullName evidence="10">RNA polymerase omega subunit</fullName>
    </alternativeName>
    <alternativeName>
        <fullName evidence="8 10">Transcriptase subunit omega</fullName>
    </alternativeName>
</protein>
<dbReference type="SMART" id="SM01409">
    <property type="entry name" value="RNA_pol_Rpb6"/>
    <property type="match status" value="1"/>
</dbReference>
<sequence length="72" mass="7824">MSNSMINPPIIDLLDKVGDRYSLVVIAAKRARDIIDGDESLVDIPSTKPVTLAVNEINEGKLVFESLKSGIK</sequence>
<keyword evidence="12" id="KW-1185">Reference proteome</keyword>
<comment type="similarity">
    <text evidence="1 10">Belongs to the RNA polymerase subunit omega family.</text>
</comment>
<dbReference type="EMBL" id="LFVU01000027">
    <property type="protein sequence ID" value="KMT21447.1"/>
    <property type="molecule type" value="Genomic_DNA"/>
</dbReference>
<dbReference type="RefSeq" id="WP_048570883.1">
    <property type="nucleotide sequence ID" value="NZ_LFVU01000027.1"/>
</dbReference>
<reference evidence="11 12" key="1">
    <citation type="submission" date="2015-06" db="EMBL/GenBank/DDBJ databases">
        <title>Draft genome sequence of the purine-degrading Clostridium cylindrosporum HC-1 (DSM 605).</title>
        <authorList>
            <person name="Poehlein A."/>
            <person name="Schiel-Bengelsdorf B."/>
            <person name="Bengelsdorf F."/>
            <person name="Daniel R."/>
            <person name="Duerre P."/>
        </authorList>
    </citation>
    <scope>NUCLEOTIDE SEQUENCE [LARGE SCALE GENOMIC DNA]</scope>
    <source>
        <strain evidence="11 12">DSM 605</strain>
    </source>
</reference>
<keyword evidence="7 10" id="KW-0804">Transcription</keyword>
<comment type="function">
    <text evidence="10">Promotes RNA polymerase assembly. Latches the N- and C-terminal regions of the beta' subunit thereby facilitating its interaction with the beta and alpha subunits.</text>
</comment>
<dbReference type="GO" id="GO:0006351">
    <property type="term" value="P:DNA-templated transcription"/>
    <property type="evidence" value="ECO:0007669"/>
    <property type="project" value="UniProtKB-UniRule"/>
</dbReference>
<dbReference type="Gene3D" id="3.90.940.10">
    <property type="match status" value="1"/>
</dbReference>
<evidence type="ECO:0000256" key="4">
    <source>
        <dbReference type="ARBA" id="ARBA00022478"/>
    </source>
</evidence>
<comment type="subunit">
    <text evidence="10">The RNAP catalytic core consists of 2 alpha, 1 beta, 1 beta' and 1 omega subunit. When a sigma factor is associated with the core the holoenzyme is formed, which can initiate transcription.</text>
</comment>
<keyword evidence="4 10" id="KW-0240">DNA-directed RNA polymerase</keyword>
<evidence type="ECO:0000256" key="8">
    <source>
        <dbReference type="ARBA" id="ARBA00029924"/>
    </source>
</evidence>
<accession>A0A0J8D6G5</accession>
<comment type="catalytic activity">
    <reaction evidence="9 10">
        <text>RNA(n) + a ribonucleoside 5'-triphosphate = RNA(n+1) + diphosphate</text>
        <dbReference type="Rhea" id="RHEA:21248"/>
        <dbReference type="Rhea" id="RHEA-COMP:14527"/>
        <dbReference type="Rhea" id="RHEA-COMP:17342"/>
        <dbReference type="ChEBI" id="CHEBI:33019"/>
        <dbReference type="ChEBI" id="CHEBI:61557"/>
        <dbReference type="ChEBI" id="CHEBI:140395"/>
        <dbReference type="EC" id="2.7.7.6"/>
    </reaction>
</comment>
<dbReference type="Proteomes" id="UP000036756">
    <property type="component" value="Unassembled WGS sequence"/>
</dbReference>
<evidence type="ECO:0000256" key="5">
    <source>
        <dbReference type="ARBA" id="ARBA00022679"/>
    </source>
</evidence>
<evidence type="ECO:0000256" key="1">
    <source>
        <dbReference type="ARBA" id="ARBA00006711"/>
    </source>
</evidence>
<dbReference type="Pfam" id="PF01192">
    <property type="entry name" value="RNA_pol_Rpb6"/>
    <property type="match status" value="1"/>
</dbReference>
<dbReference type="GO" id="GO:0003899">
    <property type="term" value="F:DNA-directed RNA polymerase activity"/>
    <property type="evidence" value="ECO:0007669"/>
    <property type="project" value="UniProtKB-UniRule"/>
</dbReference>
<evidence type="ECO:0000256" key="3">
    <source>
        <dbReference type="ARBA" id="ARBA00013725"/>
    </source>
</evidence>
<dbReference type="InterPro" id="IPR006110">
    <property type="entry name" value="Pol_omega/Rpo6/RPB6"/>
</dbReference>
<proteinExistence type="inferred from homology"/>
<dbReference type="GO" id="GO:0000428">
    <property type="term" value="C:DNA-directed RNA polymerase complex"/>
    <property type="evidence" value="ECO:0007669"/>
    <property type="project" value="UniProtKB-KW"/>
</dbReference>
<dbReference type="EC" id="2.7.7.6" evidence="2 10"/>
<dbReference type="NCBIfam" id="TIGR00690">
    <property type="entry name" value="rpoZ"/>
    <property type="match status" value="1"/>
</dbReference>
<name>A0A0J8D6G5_CLOCY</name>
<keyword evidence="5 10" id="KW-0808">Transferase</keyword>
<evidence type="ECO:0000256" key="2">
    <source>
        <dbReference type="ARBA" id="ARBA00012418"/>
    </source>
</evidence>
<evidence type="ECO:0000313" key="11">
    <source>
        <dbReference type="EMBL" id="KMT21447.1"/>
    </source>
</evidence>
<dbReference type="HAMAP" id="MF_00366">
    <property type="entry name" value="RNApol_bact_RpoZ"/>
    <property type="match status" value="1"/>
</dbReference>
<dbReference type="PATRIC" id="fig|1121307.3.peg.1064"/>
<dbReference type="GO" id="GO:0003677">
    <property type="term" value="F:DNA binding"/>
    <property type="evidence" value="ECO:0007669"/>
    <property type="project" value="UniProtKB-UniRule"/>
</dbReference>
<dbReference type="PANTHER" id="PTHR34476:SF1">
    <property type="entry name" value="DNA-DIRECTED RNA POLYMERASE SUBUNIT OMEGA"/>
    <property type="match status" value="1"/>
</dbReference>
<dbReference type="STRING" id="1121307.CLCY_2c02070"/>
<gene>
    <name evidence="10 11" type="primary">rpoZ</name>
    <name evidence="11" type="ORF">CLCY_2c02070</name>
</gene>
<evidence type="ECO:0000313" key="12">
    <source>
        <dbReference type="Proteomes" id="UP000036756"/>
    </source>
</evidence>
<dbReference type="InterPro" id="IPR036161">
    <property type="entry name" value="RPB6/omega-like_sf"/>
</dbReference>
<comment type="caution">
    <text evidence="11">The sequence shown here is derived from an EMBL/GenBank/DDBJ whole genome shotgun (WGS) entry which is preliminary data.</text>
</comment>
<dbReference type="PANTHER" id="PTHR34476">
    <property type="entry name" value="DNA-DIRECTED RNA POLYMERASE SUBUNIT OMEGA"/>
    <property type="match status" value="1"/>
</dbReference>
<organism evidence="11 12">
    <name type="scientific">Clostridium cylindrosporum DSM 605</name>
    <dbReference type="NCBI Taxonomy" id="1121307"/>
    <lineage>
        <taxon>Bacteria</taxon>
        <taxon>Bacillati</taxon>
        <taxon>Bacillota</taxon>
        <taxon>Clostridia</taxon>
        <taxon>Eubacteriales</taxon>
        <taxon>Clostridiaceae</taxon>
        <taxon>Clostridium</taxon>
    </lineage>
</organism>